<dbReference type="Pfam" id="PF07811">
    <property type="entry name" value="TadE"/>
    <property type="match status" value="1"/>
</dbReference>
<dbReference type="InterPro" id="IPR012495">
    <property type="entry name" value="TadE-like_dom"/>
</dbReference>
<gene>
    <name evidence="3" type="ORF">ACGRVM_09950</name>
</gene>
<dbReference type="Proteomes" id="UP001607157">
    <property type="component" value="Unassembled WGS sequence"/>
</dbReference>
<evidence type="ECO:0000259" key="2">
    <source>
        <dbReference type="Pfam" id="PF07811"/>
    </source>
</evidence>
<sequence length="182" mass="20646">MMHLITRLRRRAALLRRREDGGTATVEFMIILPIYMALLIMSLELSFITLRQTMLERGLDITVRDIRLGTGTSPTHDAIKKRICDEALIIVECEESLRLEMVPSDMRNLTTLGGEVLCTDKEEEGAPVLKFTPGQQNQLMFLRACLKFDPIFPTWHLARTLSRDNSGQVAIVTMSAFVQEPL</sequence>
<dbReference type="RefSeq" id="WP_377170327.1">
    <property type="nucleotide sequence ID" value="NZ_JBHTJC010000002.1"/>
</dbReference>
<organism evidence="3 4">
    <name type="scientific">Roseovarius aquimarinus</name>
    <dbReference type="NCBI Taxonomy" id="1229156"/>
    <lineage>
        <taxon>Bacteria</taxon>
        <taxon>Pseudomonadati</taxon>
        <taxon>Pseudomonadota</taxon>
        <taxon>Alphaproteobacteria</taxon>
        <taxon>Rhodobacterales</taxon>
        <taxon>Roseobacteraceae</taxon>
        <taxon>Roseovarius</taxon>
    </lineage>
</organism>
<accession>A0ABW7I814</accession>
<evidence type="ECO:0000313" key="4">
    <source>
        <dbReference type="Proteomes" id="UP001607157"/>
    </source>
</evidence>
<protein>
    <submittedName>
        <fullName evidence="3">TadE/TadG family type IV pilus assembly protein</fullName>
    </submittedName>
</protein>
<keyword evidence="4" id="KW-1185">Reference proteome</keyword>
<proteinExistence type="predicted"/>
<feature type="transmembrane region" description="Helical" evidence="1">
    <location>
        <begin position="21"/>
        <end position="43"/>
    </location>
</feature>
<keyword evidence="1" id="KW-1133">Transmembrane helix</keyword>
<evidence type="ECO:0000256" key="1">
    <source>
        <dbReference type="SAM" id="Phobius"/>
    </source>
</evidence>
<comment type="caution">
    <text evidence="3">The sequence shown here is derived from an EMBL/GenBank/DDBJ whole genome shotgun (WGS) entry which is preliminary data.</text>
</comment>
<name>A0ABW7I814_9RHOB</name>
<evidence type="ECO:0000313" key="3">
    <source>
        <dbReference type="EMBL" id="MFH0254218.1"/>
    </source>
</evidence>
<dbReference type="EMBL" id="JBIHMM010000002">
    <property type="protein sequence ID" value="MFH0254218.1"/>
    <property type="molecule type" value="Genomic_DNA"/>
</dbReference>
<keyword evidence="1" id="KW-0472">Membrane</keyword>
<keyword evidence="1" id="KW-0812">Transmembrane</keyword>
<reference evidence="3 4" key="1">
    <citation type="submission" date="2024-10" db="EMBL/GenBank/DDBJ databases">
        <authorList>
            <person name="Yang X.-N."/>
        </authorList>
    </citation>
    <scope>NUCLEOTIDE SEQUENCE [LARGE SCALE GENOMIC DNA]</scope>
    <source>
        <strain evidence="3 4">CAU 1059</strain>
    </source>
</reference>
<feature type="domain" description="TadE-like" evidence="2">
    <location>
        <begin position="22"/>
        <end position="58"/>
    </location>
</feature>